<sequence length="463" mass="53382">MANQLFNEFHSHTKEQWKQQAVKELKGKNFDEMMVWNIDKNIQIEPYYASEEIDFQSTKNIQQAQNQRVNSNWNYREIIRYTSEKETNSLIFKLLRQGVDSFLIDLSDVLLSNVEIKKLLHNFKLSDTPFFFKVENQALDLVNELQKFAIYQWKGGIINDAFGRWMNTGNWDINHWKDSVELIRKVQNSPQFKVLHFSSHHYHNAGANVAQELAFVLAQAIEAIDKLSQEGIEVKDILKNIEFSISIGTNYFVEISKLRALKFLWKKILLEAYGFDISLTNITSFHCQTSSYYHSTITPHSNLLRTTTEAMSAIIGGCDSISILSFDKNADNSDDFGQRIARNISIILKEESYFDKVTDPSAGSYFIEKLTLEIAEESLKILEEVEALGGVMKAFKQGFIQKKISVENSKKQDDLQTNKYIMVGVNKFRLDEKPFIKALESTSVAHSDLELLPNLRLSESFEM</sequence>
<dbReference type="RefSeq" id="WP_323699143.1">
    <property type="nucleotide sequence ID" value="NZ_JAYGIL010000043.1"/>
</dbReference>
<dbReference type="SUPFAM" id="SSF51703">
    <property type="entry name" value="Cobalamin (vitamin B12)-dependent enzymes"/>
    <property type="match status" value="1"/>
</dbReference>
<keyword evidence="3" id="KW-1185">Reference proteome</keyword>
<feature type="domain" description="Methylmalonyl-CoA mutase alpha/beta chain catalytic" evidence="1">
    <location>
        <begin position="142"/>
        <end position="452"/>
    </location>
</feature>
<dbReference type="PANTHER" id="PTHR48101">
    <property type="entry name" value="METHYLMALONYL-COA MUTASE, MITOCHONDRIAL-RELATED"/>
    <property type="match status" value="1"/>
</dbReference>
<reference evidence="2 3" key="1">
    <citation type="submission" date="2023-12" db="EMBL/GenBank/DDBJ databases">
        <title>Novel species of the genus Arcicella isolated from rivers.</title>
        <authorList>
            <person name="Lu H."/>
        </authorList>
    </citation>
    <scope>NUCLEOTIDE SEQUENCE [LARGE SCALE GENOMIC DNA]</scope>
    <source>
        <strain evidence="2 3">DC2W</strain>
    </source>
</reference>
<proteinExistence type="predicted"/>
<name>A0ABU5SB93_9BACT</name>
<evidence type="ECO:0000259" key="1">
    <source>
        <dbReference type="Pfam" id="PF01642"/>
    </source>
</evidence>
<dbReference type="PANTHER" id="PTHR48101:SF1">
    <property type="entry name" value="METHYLMALONYL-COA MUTASE, LARGE SUBUNIT"/>
    <property type="match status" value="1"/>
</dbReference>
<dbReference type="Pfam" id="PF01642">
    <property type="entry name" value="MM_CoA_mutase"/>
    <property type="match status" value="1"/>
</dbReference>
<dbReference type="Proteomes" id="UP001303899">
    <property type="component" value="Unassembled WGS sequence"/>
</dbReference>
<protein>
    <submittedName>
        <fullName evidence="2">Methylmalonyl-CoA mutase family protein</fullName>
    </submittedName>
</protein>
<evidence type="ECO:0000313" key="2">
    <source>
        <dbReference type="EMBL" id="MEA5405745.1"/>
    </source>
</evidence>
<dbReference type="InterPro" id="IPR006099">
    <property type="entry name" value="MeMalonylCoA_mutase_a/b_cat"/>
</dbReference>
<dbReference type="Gene3D" id="3.20.20.240">
    <property type="entry name" value="Methylmalonyl-CoA mutase"/>
    <property type="match status" value="1"/>
</dbReference>
<gene>
    <name evidence="2" type="ORF">VB776_22590</name>
</gene>
<organism evidence="2 3">
    <name type="scientific">Arcicella gelida</name>
    <dbReference type="NCBI Taxonomy" id="2984195"/>
    <lineage>
        <taxon>Bacteria</taxon>
        <taxon>Pseudomonadati</taxon>
        <taxon>Bacteroidota</taxon>
        <taxon>Cytophagia</taxon>
        <taxon>Cytophagales</taxon>
        <taxon>Flectobacillaceae</taxon>
        <taxon>Arcicella</taxon>
    </lineage>
</organism>
<comment type="caution">
    <text evidence="2">The sequence shown here is derived from an EMBL/GenBank/DDBJ whole genome shotgun (WGS) entry which is preliminary data.</text>
</comment>
<accession>A0ABU5SB93</accession>
<dbReference type="InterPro" id="IPR016176">
    <property type="entry name" value="Cbl-dep_enz_cat"/>
</dbReference>
<dbReference type="EMBL" id="JAYGIL010000043">
    <property type="protein sequence ID" value="MEA5405745.1"/>
    <property type="molecule type" value="Genomic_DNA"/>
</dbReference>
<evidence type="ECO:0000313" key="3">
    <source>
        <dbReference type="Proteomes" id="UP001303899"/>
    </source>
</evidence>